<evidence type="ECO:0000313" key="3">
    <source>
        <dbReference type="Proteomes" id="UP000026961"/>
    </source>
</evidence>
<feature type="region of interest" description="Disordered" evidence="1">
    <location>
        <begin position="80"/>
        <end position="102"/>
    </location>
</feature>
<protein>
    <submittedName>
        <fullName evidence="2">Uncharacterized protein</fullName>
    </submittedName>
</protein>
<organism evidence="2">
    <name type="scientific">Oryza glumipatula</name>
    <dbReference type="NCBI Taxonomy" id="40148"/>
    <lineage>
        <taxon>Eukaryota</taxon>
        <taxon>Viridiplantae</taxon>
        <taxon>Streptophyta</taxon>
        <taxon>Embryophyta</taxon>
        <taxon>Tracheophyta</taxon>
        <taxon>Spermatophyta</taxon>
        <taxon>Magnoliopsida</taxon>
        <taxon>Liliopsida</taxon>
        <taxon>Poales</taxon>
        <taxon>Poaceae</taxon>
        <taxon>BOP clade</taxon>
        <taxon>Oryzoideae</taxon>
        <taxon>Oryzeae</taxon>
        <taxon>Oryzinae</taxon>
        <taxon>Oryza</taxon>
    </lineage>
</organism>
<dbReference type="Gramene" id="OGLUM04G22800.1">
    <property type="protein sequence ID" value="OGLUM04G22800.1"/>
    <property type="gene ID" value="OGLUM04G22800"/>
</dbReference>
<keyword evidence="3" id="KW-1185">Reference proteome</keyword>
<name>A0A0D9ZPQ1_9ORYZ</name>
<evidence type="ECO:0000256" key="1">
    <source>
        <dbReference type="SAM" id="MobiDB-lite"/>
    </source>
</evidence>
<sequence>MVHQSWGFLRGFGRGDETTMVARRLDLAWSRSTGRKMMSWRRRSGARSRAPWAQRRSRDYLLPLNLNQVSAHCLWAQERSSLQEQPRNMPEPDSATALSRPR</sequence>
<reference evidence="2" key="2">
    <citation type="submission" date="2018-05" db="EMBL/GenBank/DDBJ databases">
        <title>OgluRS3 (Oryza glumaepatula Reference Sequence Version 3).</title>
        <authorList>
            <person name="Zhang J."/>
            <person name="Kudrna D."/>
            <person name="Lee S."/>
            <person name="Talag J."/>
            <person name="Welchert J."/>
            <person name="Wing R.A."/>
        </authorList>
    </citation>
    <scope>NUCLEOTIDE SEQUENCE [LARGE SCALE GENOMIC DNA]</scope>
</reference>
<reference evidence="2" key="1">
    <citation type="submission" date="2015-04" db="UniProtKB">
        <authorList>
            <consortium name="EnsemblPlants"/>
        </authorList>
    </citation>
    <scope>IDENTIFICATION</scope>
</reference>
<dbReference type="HOGENOM" id="CLU_2281828_0_0_1"/>
<proteinExistence type="predicted"/>
<evidence type="ECO:0000313" key="2">
    <source>
        <dbReference type="EnsemblPlants" id="OGLUM04G22800.1"/>
    </source>
</evidence>
<dbReference type="EnsemblPlants" id="OGLUM04G22800.1">
    <property type="protein sequence ID" value="OGLUM04G22800.1"/>
    <property type="gene ID" value="OGLUM04G22800"/>
</dbReference>
<dbReference type="Proteomes" id="UP000026961">
    <property type="component" value="Chromosome 4"/>
</dbReference>
<dbReference type="AlphaFoldDB" id="A0A0D9ZPQ1"/>
<accession>A0A0D9ZPQ1</accession>